<keyword evidence="4" id="KW-1185">Reference proteome</keyword>
<evidence type="ECO:0000313" key="3">
    <source>
        <dbReference type="EMBL" id="CAD7702702.1"/>
    </source>
</evidence>
<name>A0A8S1J5I6_9CHLO</name>
<dbReference type="SUPFAM" id="SSF81606">
    <property type="entry name" value="PP2C-like"/>
    <property type="match status" value="1"/>
</dbReference>
<accession>A0A8S1J5I6</accession>
<comment type="caution">
    <text evidence="3">The sequence shown here is derived from an EMBL/GenBank/DDBJ whole genome shotgun (WGS) entry which is preliminary data.</text>
</comment>
<reference evidence="3" key="1">
    <citation type="submission" date="2020-12" db="EMBL/GenBank/DDBJ databases">
        <authorList>
            <person name="Iha C."/>
        </authorList>
    </citation>
    <scope>NUCLEOTIDE SEQUENCE</scope>
</reference>
<evidence type="ECO:0000313" key="4">
    <source>
        <dbReference type="Proteomes" id="UP000708148"/>
    </source>
</evidence>
<dbReference type="Proteomes" id="UP000708148">
    <property type="component" value="Unassembled WGS sequence"/>
</dbReference>
<dbReference type="SMART" id="SM00332">
    <property type="entry name" value="PP2Cc"/>
    <property type="match status" value="1"/>
</dbReference>
<feature type="region of interest" description="Disordered" evidence="1">
    <location>
        <begin position="624"/>
        <end position="643"/>
    </location>
</feature>
<feature type="region of interest" description="Disordered" evidence="1">
    <location>
        <begin position="448"/>
        <end position="482"/>
    </location>
</feature>
<organism evidence="3 4">
    <name type="scientific">Ostreobium quekettii</name>
    <dbReference type="NCBI Taxonomy" id="121088"/>
    <lineage>
        <taxon>Eukaryota</taxon>
        <taxon>Viridiplantae</taxon>
        <taxon>Chlorophyta</taxon>
        <taxon>core chlorophytes</taxon>
        <taxon>Ulvophyceae</taxon>
        <taxon>TCBD clade</taxon>
        <taxon>Bryopsidales</taxon>
        <taxon>Ostreobineae</taxon>
        <taxon>Ostreobiaceae</taxon>
        <taxon>Ostreobium</taxon>
    </lineage>
</organism>
<gene>
    <name evidence="3" type="ORF">OSTQU699_LOCUS8059</name>
</gene>
<proteinExistence type="predicted"/>
<dbReference type="InterPro" id="IPR015655">
    <property type="entry name" value="PP2C"/>
</dbReference>
<dbReference type="PROSITE" id="PS51746">
    <property type="entry name" value="PPM_2"/>
    <property type="match status" value="1"/>
</dbReference>
<dbReference type="CDD" id="cd00143">
    <property type="entry name" value="PP2Cc"/>
    <property type="match status" value="1"/>
</dbReference>
<dbReference type="GO" id="GO:0004722">
    <property type="term" value="F:protein serine/threonine phosphatase activity"/>
    <property type="evidence" value="ECO:0007669"/>
    <property type="project" value="InterPro"/>
</dbReference>
<dbReference type="OrthoDB" id="10264738at2759"/>
<dbReference type="EMBL" id="CAJHUC010001916">
    <property type="protein sequence ID" value="CAD7702702.1"/>
    <property type="molecule type" value="Genomic_DNA"/>
</dbReference>
<protein>
    <recommendedName>
        <fullName evidence="2">PPM-type phosphatase domain-containing protein</fullName>
    </recommendedName>
</protein>
<evidence type="ECO:0000259" key="2">
    <source>
        <dbReference type="PROSITE" id="PS51746"/>
    </source>
</evidence>
<dbReference type="AlphaFoldDB" id="A0A8S1J5I6"/>
<dbReference type="PANTHER" id="PTHR47992">
    <property type="entry name" value="PROTEIN PHOSPHATASE"/>
    <property type="match status" value="1"/>
</dbReference>
<dbReference type="Pfam" id="PF00481">
    <property type="entry name" value="PP2C"/>
    <property type="match status" value="1"/>
</dbReference>
<evidence type="ECO:0000256" key="1">
    <source>
        <dbReference type="SAM" id="MobiDB-lite"/>
    </source>
</evidence>
<dbReference type="InterPro" id="IPR001932">
    <property type="entry name" value="PPM-type_phosphatase-like_dom"/>
</dbReference>
<feature type="domain" description="PPM-type phosphatase" evidence="2">
    <location>
        <begin position="3"/>
        <end position="284"/>
    </location>
</feature>
<dbReference type="Gene3D" id="3.60.40.10">
    <property type="entry name" value="PPM-type phosphatase domain"/>
    <property type="match status" value="1"/>
</dbReference>
<sequence length="643" mass="68403">MGPHYLRHSRCQRRVSNEDLIFALEGLTPERDGPPWSMYCVCDGHMGGAAAQYVEANLWAVLAPLLPKGCMPDGVGEDYGPFALALRIAVANAFVKLGEDFAKEFPSDASGATVTLALLCGRLLTVANVGDSDAVLDTGTEATLVTVNDRIQTNYAERERLKAAEVQLVPLSSILKGVIAPGERGVGPLRCWPGGLAVSRSIGDVKAGKHISSCPHLFQALVPKGGARLVMGTDGLWDLVDWRDAVHGIRRVACASAASRLVSQAVLCREGPITDDVSAVVLDILPPGCADFPKVVKDRVKRLAGGNSAKGRWAFARCLATHLKHRVGAGAHVATPDGDSIDLVANMDGWELVKLPRSDSCSSLSGIDCEPALEEEEEEPGANLRQWAPAFLSAQRASLDSGLSAERRRLARVRSVQAFPRVMGGGDGTLSGRRATIDEREESAVDLKVASRASAKTTAPVRSGKGREGASGPLGQWSLGSVRRRASSNGGYRCSSDAASLDCLTAKGGKAPVDDGPFEITPPRSALQYQHRKVHLALRPVYEGEDAKERILYNNRRRTLAVATPDEGEGNGQPLYIGGALPSKHTLQFHVPMQPPGQMYPVSVEPRPMGVDMESDSVSDDEVSLSAWGPETSGGVGVHTASW</sequence>
<dbReference type="InterPro" id="IPR036457">
    <property type="entry name" value="PPM-type-like_dom_sf"/>
</dbReference>